<feature type="domain" description="DUF4333" evidence="3">
    <location>
        <begin position="65"/>
        <end position="137"/>
    </location>
</feature>
<dbReference type="Pfam" id="PF14230">
    <property type="entry name" value="DUF4333"/>
    <property type="match status" value="1"/>
</dbReference>
<keyword evidence="2" id="KW-0472">Membrane</keyword>
<dbReference type="RefSeq" id="WP_180891570.1">
    <property type="nucleotide sequence ID" value="NZ_JACCKD010000001.1"/>
</dbReference>
<protein>
    <submittedName>
        <fullName evidence="4">DUF4333 domain-containing protein</fullName>
    </submittedName>
</protein>
<feature type="region of interest" description="Disordered" evidence="1">
    <location>
        <begin position="1"/>
        <end position="20"/>
    </location>
</feature>
<keyword evidence="2" id="KW-1133">Transmembrane helix</keyword>
<dbReference type="Proteomes" id="UP000582974">
    <property type="component" value="Unassembled WGS sequence"/>
</dbReference>
<proteinExistence type="predicted"/>
<feature type="transmembrane region" description="Helical" evidence="2">
    <location>
        <begin position="50"/>
        <end position="73"/>
    </location>
</feature>
<organism evidence="4 5">
    <name type="scientific">Haloechinothrix aidingensis</name>
    <dbReference type="NCBI Taxonomy" id="2752311"/>
    <lineage>
        <taxon>Bacteria</taxon>
        <taxon>Bacillati</taxon>
        <taxon>Actinomycetota</taxon>
        <taxon>Actinomycetes</taxon>
        <taxon>Pseudonocardiales</taxon>
        <taxon>Pseudonocardiaceae</taxon>
        <taxon>Haloechinothrix</taxon>
    </lineage>
</organism>
<evidence type="ECO:0000313" key="4">
    <source>
        <dbReference type="EMBL" id="MBA0124762.1"/>
    </source>
</evidence>
<comment type="caution">
    <text evidence="4">The sequence shown here is derived from an EMBL/GenBank/DDBJ whole genome shotgun (WGS) entry which is preliminary data.</text>
</comment>
<gene>
    <name evidence="4" type="ORF">H0B56_04330</name>
</gene>
<dbReference type="InterPro" id="IPR025637">
    <property type="entry name" value="DUF4333"/>
</dbReference>
<evidence type="ECO:0000313" key="5">
    <source>
        <dbReference type="Proteomes" id="UP000582974"/>
    </source>
</evidence>
<evidence type="ECO:0000256" key="1">
    <source>
        <dbReference type="SAM" id="MobiDB-lite"/>
    </source>
</evidence>
<accession>A0A838A8N4</accession>
<evidence type="ECO:0000259" key="3">
    <source>
        <dbReference type="Pfam" id="PF14230"/>
    </source>
</evidence>
<keyword evidence="5" id="KW-1185">Reference proteome</keyword>
<keyword evidence="2" id="KW-0812">Transmembrane</keyword>
<sequence>MSFPPNEPRPQWTHPPGTPGGHTFQYDTYGGFGVFAQATSTLPSGKKKRALVGGAITVVFAGSALGAWLLGAFQGDVLSTTSLERGVIDMLTDSYGEHDVSKAQCPANQQIDPGHTFACTVEVAGEERSVEIRVLNDKPEFEVGAPE</sequence>
<evidence type="ECO:0000256" key="2">
    <source>
        <dbReference type="SAM" id="Phobius"/>
    </source>
</evidence>
<dbReference type="EMBL" id="JACCKD010000001">
    <property type="protein sequence ID" value="MBA0124762.1"/>
    <property type="molecule type" value="Genomic_DNA"/>
</dbReference>
<dbReference type="AlphaFoldDB" id="A0A838A8N4"/>
<reference evidence="4 5" key="1">
    <citation type="submission" date="2020-07" db="EMBL/GenBank/DDBJ databases">
        <title>Genome of Haloechinothrix sp.</title>
        <authorList>
            <person name="Tang S.-K."/>
            <person name="Yang L."/>
            <person name="Zhu W.-Y."/>
        </authorList>
    </citation>
    <scope>NUCLEOTIDE SEQUENCE [LARGE SCALE GENOMIC DNA]</scope>
    <source>
        <strain evidence="4 5">YIM 98757</strain>
    </source>
</reference>
<name>A0A838A8N4_9PSEU</name>